<sequence>MKVFSIGGLVLASIFWIPALAFSKNILSLFGVEESIITQGIGNFRLFYSIFILYGVMVMTITFFQSIGNAKKAGIIVMLRQLFLFVPAMIILPMIFGVKAVWFAEPLVDLIMIIAGVVMMFGELNRMDKISLKIKYK</sequence>
<evidence type="ECO:0000256" key="1">
    <source>
        <dbReference type="ARBA" id="ARBA00004651"/>
    </source>
</evidence>
<evidence type="ECO:0000256" key="3">
    <source>
        <dbReference type="ARBA" id="ARBA00022692"/>
    </source>
</evidence>
<dbReference type="PANTHER" id="PTHR43823">
    <property type="entry name" value="SPORULATION PROTEIN YKVU"/>
    <property type="match status" value="1"/>
</dbReference>
<dbReference type="InterPro" id="IPR051327">
    <property type="entry name" value="MATE_MepA_subfamily"/>
</dbReference>
<evidence type="ECO:0000256" key="4">
    <source>
        <dbReference type="ARBA" id="ARBA00022989"/>
    </source>
</evidence>
<feature type="transmembrane region" description="Helical" evidence="6">
    <location>
        <begin position="82"/>
        <end position="104"/>
    </location>
</feature>
<comment type="subcellular location">
    <subcellularLocation>
        <location evidence="1">Cell membrane</location>
        <topology evidence="1">Multi-pass membrane protein</topology>
    </subcellularLocation>
</comment>
<protein>
    <submittedName>
        <fullName evidence="7">MATE family efflux transporter</fullName>
    </submittedName>
</protein>
<feature type="transmembrane region" description="Helical" evidence="6">
    <location>
        <begin position="110"/>
        <end position="127"/>
    </location>
</feature>
<keyword evidence="3 6" id="KW-0812">Transmembrane</keyword>
<feature type="non-terminal residue" evidence="7">
    <location>
        <position position="1"/>
    </location>
</feature>
<accession>A0ABV1CEF7</accession>
<evidence type="ECO:0000313" key="7">
    <source>
        <dbReference type="EMBL" id="MEQ2401209.1"/>
    </source>
</evidence>
<organism evidence="7 8">
    <name type="scientific">Peptoniphilus hominis</name>
    <name type="common">ex Hitch et al. 2025</name>
    <dbReference type="NCBI Taxonomy" id="3133174"/>
    <lineage>
        <taxon>Bacteria</taxon>
        <taxon>Bacillati</taxon>
        <taxon>Bacillota</taxon>
        <taxon>Tissierellia</taxon>
        <taxon>Tissierellales</taxon>
        <taxon>Peptoniphilaceae</taxon>
        <taxon>Peptoniphilus</taxon>
    </lineage>
</organism>
<evidence type="ECO:0000313" key="8">
    <source>
        <dbReference type="Proteomes" id="UP001447979"/>
    </source>
</evidence>
<keyword evidence="5 6" id="KW-0472">Membrane</keyword>
<gene>
    <name evidence="7" type="ORF">WMO19_06265</name>
</gene>
<proteinExistence type="predicted"/>
<evidence type="ECO:0000256" key="2">
    <source>
        <dbReference type="ARBA" id="ARBA00022475"/>
    </source>
</evidence>
<reference evidence="7 8" key="1">
    <citation type="submission" date="2024-03" db="EMBL/GenBank/DDBJ databases">
        <title>Human intestinal bacterial collection.</title>
        <authorList>
            <person name="Pauvert C."/>
            <person name="Hitch T.C.A."/>
            <person name="Clavel T."/>
        </authorList>
    </citation>
    <scope>NUCLEOTIDE SEQUENCE [LARGE SCALE GENOMIC DNA]</scope>
    <source>
        <strain evidence="7 8">CLA-SR-H025</strain>
    </source>
</reference>
<keyword evidence="4 6" id="KW-1133">Transmembrane helix</keyword>
<keyword evidence="8" id="KW-1185">Reference proteome</keyword>
<dbReference type="EMBL" id="JBBMFO010000018">
    <property type="protein sequence ID" value="MEQ2401209.1"/>
    <property type="molecule type" value="Genomic_DNA"/>
</dbReference>
<dbReference type="PANTHER" id="PTHR43823:SF3">
    <property type="entry name" value="MULTIDRUG EXPORT PROTEIN MEPA"/>
    <property type="match status" value="1"/>
</dbReference>
<name>A0ABV1CEF7_9FIRM</name>
<dbReference type="Proteomes" id="UP001447979">
    <property type="component" value="Unassembled WGS sequence"/>
</dbReference>
<evidence type="ECO:0000256" key="6">
    <source>
        <dbReference type="SAM" id="Phobius"/>
    </source>
</evidence>
<keyword evidence="2" id="KW-1003">Cell membrane</keyword>
<feature type="transmembrane region" description="Helical" evidence="6">
    <location>
        <begin position="47"/>
        <end position="70"/>
    </location>
</feature>
<evidence type="ECO:0000256" key="5">
    <source>
        <dbReference type="ARBA" id="ARBA00023136"/>
    </source>
</evidence>
<comment type="caution">
    <text evidence="7">The sequence shown here is derived from an EMBL/GenBank/DDBJ whole genome shotgun (WGS) entry which is preliminary data.</text>
</comment>